<dbReference type="EMBL" id="JAUIZM010000294">
    <property type="protein sequence ID" value="KAK1347112.1"/>
    <property type="molecule type" value="Genomic_DNA"/>
</dbReference>
<evidence type="ECO:0000313" key="5">
    <source>
        <dbReference type="EMBL" id="KAK1358453.1"/>
    </source>
</evidence>
<evidence type="ECO:0000313" key="3">
    <source>
        <dbReference type="EMBL" id="KAK1358415.1"/>
    </source>
</evidence>
<dbReference type="EMBL" id="JAUIZM010000011">
    <property type="protein sequence ID" value="KAK1358416.1"/>
    <property type="molecule type" value="Genomic_DNA"/>
</dbReference>
<name>A0AAD8H009_9APIA</name>
<evidence type="ECO:0000259" key="1">
    <source>
        <dbReference type="Pfam" id="PF20241"/>
    </source>
</evidence>
<feature type="domain" description="DUF6598" evidence="1">
    <location>
        <begin position="458"/>
        <end position="703"/>
    </location>
</feature>
<evidence type="ECO:0000313" key="6">
    <source>
        <dbReference type="Proteomes" id="UP001237642"/>
    </source>
</evidence>
<dbReference type="EMBL" id="JAUIZM010000011">
    <property type="protein sequence ID" value="KAK1358453.1"/>
    <property type="molecule type" value="Genomic_DNA"/>
</dbReference>
<dbReference type="PANTHER" id="PTHR33065:SF88">
    <property type="entry name" value="OS11G0104220 PROTEIN"/>
    <property type="match status" value="1"/>
</dbReference>
<reference evidence="3" key="2">
    <citation type="submission" date="2023-05" db="EMBL/GenBank/DDBJ databases">
        <authorList>
            <person name="Schelkunov M.I."/>
        </authorList>
    </citation>
    <scope>NUCLEOTIDE SEQUENCE</scope>
    <source>
        <strain evidence="3">Hsosn_3</strain>
        <tissue evidence="3">Leaf</tissue>
    </source>
</reference>
<keyword evidence="6" id="KW-1185">Reference proteome</keyword>
<organism evidence="3 6">
    <name type="scientific">Heracleum sosnowskyi</name>
    <dbReference type="NCBI Taxonomy" id="360622"/>
    <lineage>
        <taxon>Eukaryota</taxon>
        <taxon>Viridiplantae</taxon>
        <taxon>Streptophyta</taxon>
        <taxon>Embryophyta</taxon>
        <taxon>Tracheophyta</taxon>
        <taxon>Spermatophyta</taxon>
        <taxon>Magnoliopsida</taxon>
        <taxon>eudicotyledons</taxon>
        <taxon>Gunneridae</taxon>
        <taxon>Pentapetalae</taxon>
        <taxon>asterids</taxon>
        <taxon>campanulids</taxon>
        <taxon>Apiales</taxon>
        <taxon>Apiaceae</taxon>
        <taxon>Apioideae</taxon>
        <taxon>apioid superclade</taxon>
        <taxon>Tordylieae</taxon>
        <taxon>Tordyliinae</taxon>
        <taxon>Heracleum</taxon>
    </lineage>
</organism>
<evidence type="ECO:0000313" key="4">
    <source>
        <dbReference type="EMBL" id="KAK1358416.1"/>
    </source>
</evidence>
<gene>
    <name evidence="3" type="ORF">POM88_051671</name>
    <name evidence="4" type="ORF">POM88_051672</name>
    <name evidence="5" type="ORF">POM88_051709</name>
    <name evidence="2" type="ORF">POM88_055076</name>
</gene>
<evidence type="ECO:0000313" key="2">
    <source>
        <dbReference type="EMBL" id="KAK1347112.1"/>
    </source>
</evidence>
<dbReference type="AlphaFoldDB" id="A0AAD8H009"/>
<proteinExistence type="predicted"/>
<dbReference type="PANTHER" id="PTHR33065">
    <property type="entry name" value="OS07G0486400 PROTEIN"/>
    <property type="match status" value="1"/>
</dbReference>
<accession>A0AAD8H009</accession>
<dbReference type="EMBL" id="JAUIZM010000011">
    <property type="protein sequence ID" value="KAK1358415.1"/>
    <property type="molecule type" value="Genomic_DNA"/>
</dbReference>
<reference evidence="3" key="1">
    <citation type="submission" date="2023-02" db="EMBL/GenBank/DDBJ databases">
        <title>Genome of toxic invasive species Heracleum sosnowskyi carries increased number of genes despite the absence of recent whole-genome duplications.</title>
        <authorList>
            <person name="Schelkunov M."/>
            <person name="Shtratnikova V."/>
            <person name="Makarenko M."/>
            <person name="Klepikova A."/>
            <person name="Omelchenko D."/>
            <person name="Novikova G."/>
            <person name="Obukhova E."/>
            <person name="Bogdanov V."/>
            <person name="Penin A."/>
            <person name="Logacheva M."/>
        </authorList>
    </citation>
    <scope>NUCLEOTIDE SEQUENCE</scope>
    <source>
        <strain evidence="3">Hsosn_3</strain>
        <tissue evidence="3">Leaf</tissue>
    </source>
</reference>
<sequence>MAITGIVRFLSDQSPVFRHPLSKFKDLREESSRDFSNISHAQDFSNIGQDDLTVDELKIVSEEQLVEKALDITFQDDELTKKCREVSDECLDDVAEPVDVVEEGGDDVYVDEKGGVLDKNTLELNTTTLPKVEHKMYVSPDILVRCEPLIEILYAKVFTNADASLDVYGDIRILDLEGSKNFVFYERGRFDSPQHICSSSTKNNFLQLQSPKKIPTFNEPLLVVDIKNVDTGVVVARGQKPLLETTHHPSTPNDYEKLFTLQFEGDAHGGGLVDTGARVELQCIAFTFGVCAQVEMFLYKDDDSSESQKTINEDDGGELGVEVFGLICAKCHPSLLAKGCYENHMFNVIQDEHEWVGLGTQINLFKNLVAVPAYSQLEISLDLSGYEDDEFSIEGTACFQPTNGDGGYKDIRGVNGYYVRVYVTWCEPSNLNKRWCEEDMIDGFCLMPHSPGLYASHLLEVFSLFIARPNEEEVSLYGSVKILDYRGWCTVFSYSKNEPYFLSRGCNLLPLQGPDRALQPLMFFLMEIDLRDIDGHVNIKGFVNSCVEIDERQRPWFDKRFCAVVKLVNEKSFAAVNYTLFSFAVEAIMEVNFLFKGGSCAHVKIYGDVIASYDKLSYLTNYDAEFFQRVLFTRKKANFLEVEDNYQLPRYVVAVPMTCSLLTKVNLSFQTNLGTHRVGELVKFQIGEPYRIIKSDFVDIRIDVDWKGLPYV</sequence>
<protein>
    <recommendedName>
        <fullName evidence="1">DUF6598 domain-containing protein</fullName>
    </recommendedName>
</protein>
<dbReference type="InterPro" id="IPR046533">
    <property type="entry name" value="DUF6598"/>
</dbReference>
<dbReference type="Proteomes" id="UP001237642">
    <property type="component" value="Unassembled WGS sequence"/>
</dbReference>
<feature type="domain" description="DUF6598" evidence="1">
    <location>
        <begin position="150"/>
        <end position="406"/>
    </location>
</feature>
<dbReference type="Pfam" id="PF20241">
    <property type="entry name" value="DUF6598"/>
    <property type="match status" value="2"/>
</dbReference>
<comment type="caution">
    <text evidence="3">The sequence shown here is derived from an EMBL/GenBank/DDBJ whole genome shotgun (WGS) entry which is preliminary data.</text>
</comment>